<feature type="region of interest" description="Disordered" evidence="5">
    <location>
        <begin position="203"/>
        <end position="453"/>
    </location>
</feature>
<dbReference type="InterPro" id="IPR052602">
    <property type="entry name" value="Growth_transcription_reg"/>
</dbReference>
<dbReference type="InterPro" id="IPR022091">
    <property type="entry name" value="TMF_TATA-bd"/>
</dbReference>
<feature type="compositionally biased region" description="Polar residues" evidence="5">
    <location>
        <begin position="208"/>
        <end position="220"/>
    </location>
</feature>
<dbReference type="GO" id="GO:0005794">
    <property type="term" value="C:Golgi apparatus"/>
    <property type="evidence" value="ECO:0007669"/>
    <property type="project" value="UniProtKB-SubCell"/>
</dbReference>
<feature type="coiled-coil region" evidence="4">
    <location>
        <begin position="497"/>
        <end position="550"/>
    </location>
</feature>
<proteinExistence type="predicted"/>
<feature type="compositionally biased region" description="Low complexity" evidence="5">
    <location>
        <begin position="1"/>
        <end position="17"/>
    </location>
</feature>
<feature type="compositionally biased region" description="Low complexity" evidence="5">
    <location>
        <begin position="911"/>
        <end position="931"/>
    </location>
</feature>
<feature type="compositionally biased region" description="Basic and acidic residues" evidence="5">
    <location>
        <begin position="295"/>
        <end position="313"/>
    </location>
</feature>
<feature type="region of interest" description="Disordered" evidence="5">
    <location>
        <begin position="77"/>
        <end position="154"/>
    </location>
</feature>
<feature type="compositionally biased region" description="Low complexity" evidence="5">
    <location>
        <begin position="959"/>
        <end position="972"/>
    </location>
</feature>
<reference evidence="7" key="1">
    <citation type="journal article" date="2020" name="Fungal Divers.">
        <title>Resolving the Mortierellaceae phylogeny through synthesis of multi-gene phylogenetics and phylogenomics.</title>
        <authorList>
            <person name="Vandepol N."/>
            <person name="Liber J."/>
            <person name="Desiro A."/>
            <person name="Na H."/>
            <person name="Kennedy M."/>
            <person name="Barry K."/>
            <person name="Grigoriev I.V."/>
            <person name="Miller A.N."/>
            <person name="O'Donnell K."/>
            <person name="Stajich J.E."/>
            <person name="Bonito G."/>
        </authorList>
    </citation>
    <scope>NUCLEOTIDE SEQUENCE</scope>
    <source>
        <strain evidence="7">NVP1</strain>
    </source>
</reference>
<feature type="region of interest" description="Disordered" evidence="5">
    <location>
        <begin position="1"/>
        <end position="34"/>
    </location>
</feature>
<gene>
    <name evidence="7" type="ORF">BG006_000686</name>
</gene>
<evidence type="ECO:0000256" key="4">
    <source>
        <dbReference type="SAM" id="Coils"/>
    </source>
</evidence>
<evidence type="ECO:0000256" key="3">
    <source>
        <dbReference type="ARBA" id="ARBA00023054"/>
    </source>
</evidence>
<dbReference type="PANTHER" id="PTHR46515:SF1">
    <property type="entry name" value="TATA ELEMENT MODULATORY FACTOR"/>
    <property type="match status" value="1"/>
</dbReference>
<feature type="coiled-coil region" evidence="4">
    <location>
        <begin position="675"/>
        <end position="709"/>
    </location>
</feature>
<feature type="coiled-coil region" evidence="4">
    <location>
        <begin position="993"/>
        <end position="1093"/>
    </location>
</feature>
<comment type="subcellular location">
    <subcellularLocation>
        <location evidence="1">Golgi apparatus</location>
    </subcellularLocation>
</comment>
<evidence type="ECO:0000313" key="7">
    <source>
        <dbReference type="EMBL" id="KAF9324291.1"/>
    </source>
</evidence>
<evidence type="ECO:0000313" key="8">
    <source>
        <dbReference type="Proteomes" id="UP000696485"/>
    </source>
</evidence>
<feature type="compositionally biased region" description="Polar residues" evidence="5">
    <location>
        <begin position="436"/>
        <end position="453"/>
    </location>
</feature>
<dbReference type="InterPro" id="IPR022092">
    <property type="entry name" value="TMF_DNA-bd"/>
</dbReference>
<evidence type="ECO:0000256" key="1">
    <source>
        <dbReference type="ARBA" id="ARBA00004555"/>
    </source>
</evidence>
<dbReference type="AlphaFoldDB" id="A0A9P5VHP2"/>
<organism evidence="7 8">
    <name type="scientific">Podila minutissima</name>
    <dbReference type="NCBI Taxonomy" id="64525"/>
    <lineage>
        <taxon>Eukaryota</taxon>
        <taxon>Fungi</taxon>
        <taxon>Fungi incertae sedis</taxon>
        <taxon>Mucoromycota</taxon>
        <taxon>Mortierellomycotina</taxon>
        <taxon>Mortierellomycetes</taxon>
        <taxon>Mortierellales</taxon>
        <taxon>Mortierellaceae</taxon>
        <taxon>Podila</taxon>
    </lineage>
</organism>
<accession>A0A9P5VHP2</accession>
<dbReference type="GO" id="GO:0005783">
    <property type="term" value="C:endoplasmic reticulum"/>
    <property type="evidence" value="ECO:0007669"/>
    <property type="project" value="TreeGrafter"/>
</dbReference>
<dbReference type="Proteomes" id="UP000696485">
    <property type="component" value="Unassembled WGS sequence"/>
</dbReference>
<feature type="region of interest" description="Disordered" evidence="5">
    <location>
        <begin position="950"/>
        <end position="972"/>
    </location>
</feature>
<feature type="region of interest" description="Disordered" evidence="5">
    <location>
        <begin position="159"/>
        <end position="178"/>
    </location>
</feature>
<feature type="compositionally biased region" description="Basic and acidic residues" evidence="5">
    <location>
        <begin position="246"/>
        <end position="284"/>
    </location>
</feature>
<feature type="compositionally biased region" description="Gly residues" evidence="5">
    <location>
        <begin position="18"/>
        <end position="30"/>
    </location>
</feature>
<name>A0A9P5VHP2_9FUNG</name>
<feature type="domain" description="TATA element modulatory factor 1 TATA binding" evidence="6">
    <location>
        <begin position="985"/>
        <end position="1094"/>
    </location>
</feature>
<keyword evidence="3 4" id="KW-0175">Coiled coil</keyword>
<feature type="region of interest" description="Disordered" evidence="5">
    <location>
        <begin position="893"/>
        <end position="931"/>
    </location>
</feature>
<keyword evidence="2" id="KW-0333">Golgi apparatus</keyword>
<evidence type="ECO:0000256" key="5">
    <source>
        <dbReference type="SAM" id="MobiDB-lite"/>
    </source>
</evidence>
<evidence type="ECO:0000256" key="2">
    <source>
        <dbReference type="ARBA" id="ARBA00023034"/>
    </source>
</evidence>
<dbReference type="Pfam" id="PF12325">
    <property type="entry name" value="TMF_TATA_bd"/>
    <property type="match status" value="1"/>
</dbReference>
<feature type="compositionally biased region" description="Polar residues" evidence="5">
    <location>
        <begin position="314"/>
        <end position="324"/>
    </location>
</feature>
<feature type="coiled-coil region" evidence="4">
    <location>
        <begin position="593"/>
        <end position="648"/>
    </location>
</feature>
<protein>
    <recommendedName>
        <fullName evidence="6">TATA element modulatory factor 1 TATA binding domain-containing protein</fullName>
    </recommendedName>
</protein>
<dbReference type="EMBL" id="JAAAUY010001116">
    <property type="protein sequence ID" value="KAF9324291.1"/>
    <property type="molecule type" value="Genomic_DNA"/>
</dbReference>
<sequence length="1104" mass="120692">MSGFFGSAGSNTNSSSGSGAGAGSGGGGWGSFLKQGLSSIESKIDMVLDINVPIGGTSGTLTSFSPHATVLPSSVTGAAVTNTPPQKQPRPQIPSGNQSEATEQGATNEDTSRPSSRTSVRKKGSIQDLKKSGTAGGMREGSMEADEVTIDPITGMITTTPSVKRMSTPPVIVSQGSNSATSAAAAAAAANRERLEQRMRGIFKKTTDSPPATPSRTPTCTPVPLSAVSLSPRPSLQEEPIDEVPQVDKDKDAESVQKAETNETKNEEMSVEAVKSEPRVSISKDDEDVAEETPSIDKEADKQVAEQDSDVKAESTNATITEPITTKLDEELASTDEVPSVQEMNDDSIEGVGADEPTTDESSEVKDDDAVKPIDASSPLTDVKATETPTTEGDAQPYTPDSEVAVSNTGDDAPTVDIATDIQSVVSEPAKDPETSVPTAKSTSNKLSSSDAQLQKVVEQREEQLFKVMQEHSQLLEKFRDLEDAKAAQDSVQNTKMAGLEKIIENQKKELELVRVNSLASQPKSIQKTLEEQRGLLEEKDEQIRGLLAEGEVLSKKEFKSLTIIKTLRAKAIETEKAQLDLQRKLDKAMADHSEAQSKLVKVTDDNKQLNDTVKALNDSNQRQNKQMSKMETELVQLREDKANLQMNLDRSWQELSEARKASAELSSQTHAAALDREVKLNEELNDQLDALKSQHATIESNLRQEIQDLRVSLSNREELAGEKEDQLWTEIRGLQARLEQNDNDSYEFQEALDEARQPLLRQIEVLQNQQGVAQRNWDKIEKSLTRRVAEAEEDVAKAQEREKLARDKLDETKSQTSGLESRIETLRLADTQLRSDINLAKRTCLEKEEAARQAQAELNRERVNRERAIEEAKEDAERKWRQQQQTEVDKLKQQIQQLQQRPSETTLQPAPASARRASSSSGMSSPLLSGATKAVQDGNFNIDLDSLASPSSVDGMPSLSRTSSSHTMSGASGSAGLFGLSSSSGTGPAVAIERLNTMVRQLEGQVTFLTEQVRTTNKNKDELSDELVKVTMELEELQSLAAKVPGLEQELHLLQERHKAALEMLGERTEEVQELRADIVDVKEAYRDQISELLSQLEKSRRP</sequence>
<dbReference type="Pfam" id="PF12329">
    <property type="entry name" value="TMF_DNA_bd"/>
    <property type="match status" value="1"/>
</dbReference>
<feature type="compositionally biased region" description="Polar residues" evidence="5">
    <location>
        <begin position="94"/>
        <end position="118"/>
    </location>
</feature>
<dbReference type="PANTHER" id="PTHR46515">
    <property type="entry name" value="TATA ELEMENT MODULATORY FACTOR TMF1"/>
    <property type="match status" value="1"/>
</dbReference>
<keyword evidence="8" id="KW-1185">Reference proteome</keyword>
<feature type="compositionally biased region" description="Basic and acidic residues" evidence="5">
    <location>
        <begin position="363"/>
        <end position="372"/>
    </location>
</feature>
<comment type="caution">
    <text evidence="7">The sequence shown here is derived from an EMBL/GenBank/DDBJ whole genome shotgun (WGS) entry which is preliminary data.</text>
</comment>
<evidence type="ECO:0000259" key="6">
    <source>
        <dbReference type="Pfam" id="PF12325"/>
    </source>
</evidence>